<keyword evidence="3" id="KW-1185">Reference proteome</keyword>
<sequence>MTDEFKRAQFSMGRQCGKTELIRRAEEIGDFDEAVKEFETLGYVPTPANPMLPTDNYPRRVDEVAEQLRHEIEDRPWEIPDDPHPSRGHAKTVEYLNRQVAERVNRVRREGYAAQAPAFGIEIGSEAHRHFEEAMQKFAREMLPPFRDSVQGLFQQVETTWRSMKPSLELIAKIEREMQGKPVHPKDLRDDRGIKQPSPVPPFWAARPNGRRR</sequence>
<evidence type="ECO:0000313" key="2">
    <source>
        <dbReference type="EMBL" id="AVD99752.1"/>
    </source>
</evidence>
<evidence type="ECO:0000256" key="1">
    <source>
        <dbReference type="SAM" id="MobiDB-lite"/>
    </source>
</evidence>
<protein>
    <submittedName>
        <fullName evidence="2">Uncharacterized protein</fullName>
    </submittedName>
</protein>
<evidence type="ECO:0000313" key="3">
    <source>
        <dbReference type="Proteomes" id="UP000240601"/>
    </source>
</evidence>
<gene>
    <name evidence="2" type="ORF">SEA_FLAPPER_7</name>
</gene>
<dbReference type="EMBL" id="MG757157">
    <property type="protein sequence ID" value="AVD99752.1"/>
    <property type="molecule type" value="Genomic_DNA"/>
</dbReference>
<accession>A0A2L1IX68</accession>
<feature type="compositionally biased region" description="Basic and acidic residues" evidence="1">
    <location>
        <begin position="176"/>
        <end position="194"/>
    </location>
</feature>
<name>A0A2L1IX68_9CAUD</name>
<feature type="region of interest" description="Disordered" evidence="1">
    <location>
        <begin position="176"/>
        <end position="213"/>
    </location>
</feature>
<proteinExistence type="predicted"/>
<reference evidence="2 3" key="1">
    <citation type="submission" date="2018-01" db="EMBL/GenBank/DDBJ databases">
        <authorList>
            <person name="Freeman E."/>
            <person name="St-Pierre M."/>
            <person name="Tero B."/>
            <person name="Wilson B."/>
            <person name="King B."/>
            <person name="Molloy S.D."/>
            <person name="Garlena R.A."/>
            <person name="Russell D.A."/>
            <person name="Pope W.H."/>
            <person name="Jacobs-Sera D."/>
            <person name="Hendrix R.W."/>
            <person name="Hatfull G.F."/>
        </authorList>
    </citation>
    <scope>NUCLEOTIDE SEQUENCE [LARGE SCALE GENOMIC DNA]</scope>
</reference>
<dbReference type="Proteomes" id="UP000240601">
    <property type="component" value="Segment"/>
</dbReference>
<organism evidence="2 3">
    <name type="scientific">Gordonia phage Flapper</name>
    <dbReference type="NCBI Taxonomy" id="2079415"/>
    <lineage>
        <taxon>Viruses</taxon>
        <taxon>Duplodnaviria</taxon>
        <taxon>Heunggongvirae</taxon>
        <taxon>Uroviricota</taxon>
        <taxon>Caudoviricetes</taxon>
        <taxon>Zierdtviridae</taxon>
        <taxon>Emilbogenvirinae</taxon>
        <taxon>Gruunavirus</taxon>
        <taxon>Gruunavirus flapper</taxon>
    </lineage>
</organism>